<proteinExistence type="predicted"/>
<dbReference type="Proteomes" id="UP000772196">
    <property type="component" value="Unassembled WGS sequence"/>
</dbReference>
<feature type="transmembrane region" description="Helical" evidence="1">
    <location>
        <begin position="29"/>
        <end position="47"/>
    </location>
</feature>
<dbReference type="RefSeq" id="WP_168539842.1">
    <property type="nucleotide sequence ID" value="NZ_JAAWWP010000008.1"/>
</dbReference>
<comment type="caution">
    <text evidence="3">The sequence shown here is derived from an EMBL/GenBank/DDBJ whole genome shotgun (WGS) entry which is preliminary data.</text>
</comment>
<evidence type="ECO:0000259" key="2">
    <source>
        <dbReference type="Pfam" id="PF13796"/>
    </source>
</evidence>
<evidence type="ECO:0000313" key="3">
    <source>
        <dbReference type="EMBL" id="NKI42611.1"/>
    </source>
</evidence>
<feature type="transmembrane region" description="Helical" evidence="1">
    <location>
        <begin position="134"/>
        <end position="155"/>
    </location>
</feature>
<feature type="domain" description="Putative sensor" evidence="2">
    <location>
        <begin position="32"/>
        <end position="214"/>
    </location>
</feature>
<evidence type="ECO:0000313" key="4">
    <source>
        <dbReference type="Proteomes" id="UP000772196"/>
    </source>
</evidence>
<gene>
    <name evidence="3" type="ORF">HFV08_15495</name>
</gene>
<reference evidence="3 4" key="1">
    <citation type="submission" date="2020-04" db="EMBL/GenBank/DDBJ databases">
        <title>Phylogenetic Diversity and Antibacterial Activity against Ralstonia solanacearum of Endophytic Actinomycete Isolated from Moss.</title>
        <authorList>
            <person name="Zhuang X."/>
        </authorList>
    </citation>
    <scope>NUCLEOTIDE SEQUENCE [LARGE SCALE GENOMIC DNA]</scope>
    <source>
        <strain evidence="3 4">LD120</strain>
    </source>
</reference>
<accession>A0ABX1H2N7</accession>
<keyword evidence="1" id="KW-1133">Transmembrane helix</keyword>
<organism evidence="3 4">
    <name type="scientific">Streptomyces physcomitrii</name>
    <dbReference type="NCBI Taxonomy" id="2724184"/>
    <lineage>
        <taxon>Bacteria</taxon>
        <taxon>Bacillati</taxon>
        <taxon>Actinomycetota</taxon>
        <taxon>Actinomycetes</taxon>
        <taxon>Kitasatosporales</taxon>
        <taxon>Streptomycetaceae</taxon>
        <taxon>Streptomyces</taxon>
    </lineage>
</organism>
<keyword evidence="4" id="KW-1185">Reference proteome</keyword>
<feature type="transmembrane region" description="Helical" evidence="1">
    <location>
        <begin position="181"/>
        <end position="203"/>
    </location>
</feature>
<evidence type="ECO:0000256" key="1">
    <source>
        <dbReference type="SAM" id="Phobius"/>
    </source>
</evidence>
<dbReference type="InterPro" id="IPR025828">
    <property type="entry name" value="Put_sensor_dom"/>
</dbReference>
<feature type="transmembrane region" description="Helical" evidence="1">
    <location>
        <begin position="53"/>
        <end position="74"/>
    </location>
</feature>
<dbReference type="EMBL" id="JAAWWP010000008">
    <property type="protein sequence ID" value="NKI42611.1"/>
    <property type="molecule type" value="Genomic_DNA"/>
</dbReference>
<sequence>MTTETTTPPTAYGTWQPAPPRPTLRFGSGLRYVLLGFPLALGAFVAASAGLSLGLGTLVVVLGVPVLAGTLATARRYAAFERRRAEAVTGEPLPAPRYRTATGDGLRGRARALADPQSWRDLGFMFLALLQRTVTFTLALTWTLGGLGELLYATWSWSLPRDDNNGLLDLAFGISSKAADLGFHTAVGAVLLATAVPVIRALVALEAGLVRGLLAPRPATARYGG</sequence>
<keyword evidence="1" id="KW-0472">Membrane</keyword>
<keyword evidence="1" id="KW-0812">Transmembrane</keyword>
<protein>
    <recommendedName>
        <fullName evidence="2">Putative sensor domain-containing protein</fullName>
    </recommendedName>
</protein>
<dbReference type="Pfam" id="PF13796">
    <property type="entry name" value="Sensor"/>
    <property type="match status" value="1"/>
</dbReference>
<name>A0ABX1H2N7_9ACTN</name>